<proteinExistence type="predicted"/>
<dbReference type="InterPro" id="IPR006076">
    <property type="entry name" value="FAD-dep_OxRdtase"/>
</dbReference>
<dbReference type="InterPro" id="IPR036188">
    <property type="entry name" value="FAD/NAD-bd_sf"/>
</dbReference>
<reference evidence="3" key="1">
    <citation type="journal article" date="2020" name="mSystems">
        <title>Genome- and Community-Level Interaction Insights into Carbon Utilization and Element Cycling Functions of Hydrothermarchaeota in Hydrothermal Sediment.</title>
        <authorList>
            <person name="Zhou Z."/>
            <person name="Liu Y."/>
            <person name="Xu W."/>
            <person name="Pan J."/>
            <person name="Luo Z.H."/>
            <person name="Li M."/>
        </authorList>
    </citation>
    <scope>NUCLEOTIDE SEQUENCE [LARGE SCALE GENOMIC DNA]</scope>
    <source>
        <strain evidence="3">HyVt-535</strain>
    </source>
</reference>
<accession>A0A7C5IYR3</accession>
<dbReference type="Proteomes" id="UP000886100">
    <property type="component" value="Unassembled WGS sequence"/>
</dbReference>
<organism evidence="3">
    <name type="scientific">Thiolapillus brandeum</name>
    <dbReference type="NCBI Taxonomy" id="1076588"/>
    <lineage>
        <taxon>Bacteria</taxon>
        <taxon>Pseudomonadati</taxon>
        <taxon>Pseudomonadota</taxon>
        <taxon>Gammaproteobacteria</taxon>
        <taxon>Chromatiales</taxon>
        <taxon>Sedimenticolaceae</taxon>
        <taxon>Thiolapillus</taxon>
    </lineage>
</organism>
<gene>
    <name evidence="3" type="ORF">ENJ98_02465</name>
</gene>
<dbReference type="SUPFAM" id="SSF51905">
    <property type="entry name" value="FAD/NAD(P)-binding domain"/>
    <property type="match status" value="1"/>
</dbReference>
<evidence type="ECO:0000313" key="3">
    <source>
        <dbReference type="EMBL" id="HHH13075.1"/>
    </source>
</evidence>
<dbReference type="Gene3D" id="3.50.50.60">
    <property type="entry name" value="FAD/NAD(P)-binding domain"/>
    <property type="match status" value="1"/>
</dbReference>
<comment type="caution">
    <text evidence="3">The sequence shown here is derived from an EMBL/GenBank/DDBJ whole genome shotgun (WGS) entry which is preliminary data.</text>
</comment>
<protein>
    <submittedName>
        <fullName evidence="3">FAD-dependent oxidoreductase</fullName>
    </submittedName>
</protein>
<evidence type="ECO:0000259" key="2">
    <source>
        <dbReference type="Pfam" id="PF01266"/>
    </source>
</evidence>
<dbReference type="Pfam" id="PF01266">
    <property type="entry name" value="DAO"/>
    <property type="match status" value="1"/>
</dbReference>
<name>A0A7C5IYR3_9GAMM</name>
<sequence>MKLDLLIFGGGIAGLWTLLRARAAGHSALLLELRALGGVQSIASQGIIHGGTKYALGGRLSEAARAIGEMPGRWRACLAGRGELDLTGVRLLSSHQYLWSPGGVASALAGFFASRAMRSRVTQVSAGELPPPFDDPGFRGRLYRLDEPVLDTASLLGELARQARAWCRRYDPATLVAGRNGIEVEGVALQPRRILLAAGAGNEALLRTFGRSAPAMQRRPLHMVMARGPLPQLFAHALAASSNPRITVTSYPCSLRSGAGAADSPSETVWYLGGELAEKGVGRSREAQIEAARRELGVLLPWLDLNRLRWSTLRIDRAEVATADGSRPDGPFVGTDGDLLVTWPTKLAFAPRVADQVLEALGGPEHGGIEVATGLPAPPLATLPWEETTWS</sequence>
<dbReference type="Gene3D" id="3.30.9.10">
    <property type="entry name" value="D-Amino Acid Oxidase, subunit A, domain 2"/>
    <property type="match status" value="1"/>
</dbReference>
<keyword evidence="1" id="KW-0560">Oxidoreductase</keyword>
<feature type="domain" description="FAD dependent oxidoreductase" evidence="2">
    <location>
        <begin position="4"/>
        <end position="303"/>
    </location>
</feature>
<dbReference type="EMBL" id="DROM01000152">
    <property type="protein sequence ID" value="HHH13075.1"/>
    <property type="molecule type" value="Genomic_DNA"/>
</dbReference>
<dbReference type="GO" id="GO:0016491">
    <property type="term" value="F:oxidoreductase activity"/>
    <property type="evidence" value="ECO:0007669"/>
    <property type="project" value="UniProtKB-KW"/>
</dbReference>
<dbReference type="AlphaFoldDB" id="A0A7C5IYR3"/>
<evidence type="ECO:0000256" key="1">
    <source>
        <dbReference type="ARBA" id="ARBA00023002"/>
    </source>
</evidence>